<evidence type="ECO:0000313" key="4">
    <source>
        <dbReference type="EMBL" id="CAA9535650.1"/>
    </source>
</evidence>
<gene>
    <name evidence="4" type="ORF">AVDCRST_MAG91-3381</name>
</gene>
<dbReference type="InterPro" id="IPR052173">
    <property type="entry name" value="Beta-lactam_resp_regulator"/>
</dbReference>
<dbReference type="CDD" id="cd07341">
    <property type="entry name" value="M56_BlaR1_MecR1_like"/>
    <property type="match status" value="1"/>
</dbReference>
<reference evidence="4" key="1">
    <citation type="submission" date="2020-02" db="EMBL/GenBank/DDBJ databases">
        <authorList>
            <person name="Meier V. D."/>
        </authorList>
    </citation>
    <scope>NUCLEOTIDE SEQUENCE</scope>
    <source>
        <strain evidence="4">AVDCRST_MAG91</strain>
    </source>
</reference>
<feature type="transmembrane region" description="Helical" evidence="2">
    <location>
        <begin position="315"/>
        <end position="335"/>
    </location>
</feature>
<dbReference type="InterPro" id="IPR008756">
    <property type="entry name" value="Peptidase_M56"/>
</dbReference>
<feature type="transmembrane region" description="Helical" evidence="2">
    <location>
        <begin position="39"/>
        <end position="59"/>
    </location>
</feature>
<feature type="transmembrane region" description="Helical" evidence="2">
    <location>
        <begin position="118"/>
        <end position="137"/>
    </location>
</feature>
<evidence type="ECO:0000256" key="2">
    <source>
        <dbReference type="SAM" id="Phobius"/>
    </source>
</evidence>
<feature type="compositionally biased region" description="Pro residues" evidence="1">
    <location>
        <begin position="397"/>
        <end position="416"/>
    </location>
</feature>
<evidence type="ECO:0000256" key="1">
    <source>
        <dbReference type="SAM" id="MobiDB-lite"/>
    </source>
</evidence>
<feature type="domain" description="Peptidase M56" evidence="3">
    <location>
        <begin position="11"/>
        <end position="298"/>
    </location>
</feature>
<dbReference type="PANTHER" id="PTHR34978">
    <property type="entry name" value="POSSIBLE SENSOR-TRANSDUCER PROTEIN BLAR"/>
    <property type="match status" value="1"/>
</dbReference>
<name>A0A6J4TYF4_9SPHN</name>
<protein>
    <recommendedName>
        <fullName evidence="3">Peptidase M56 domain-containing protein</fullName>
    </recommendedName>
</protein>
<accession>A0A6J4TYF4</accession>
<keyword evidence="2" id="KW-0812">Transmembrane</keyword>
<dbReference type="Pfam" id="PF05569">
    <property type="entry name" value="Peptidase_M56"/>
    <property type="match status" value="1"/>
</dbReference>
<proteinExistence type="predicted"/>
<dbReference type="EMBL" id="CADCVX010000585">
    <property type="protein sequence ID" value="CAA9535650.1"/>
    <property type="molecule type" value="Genomic_DNA"/>
</dbReference>
<feature type="transmembrane region" description="Helical" evidence="2">
    <location>
        <begin position="6"/>
        <end position="27"/>
    </location>
</feature>
<sequence>MSGEFIAEMAWKSALISAAALIAFLVVRSRAASDKAAVLRLAVALLLVLPPVSLAMPAFQVEQPAALEHLPIRTAPGTPPPAFVATSETPERTASAEGGMAHSLAIAAPTGPDLLTSAYLVGLLLFGLRLLGGLWTLRRWTRAAVPVTCPRWLAAFDAAGTAAGVTGRLRLLASPDVPGPLSWGLRRPVILIDRDSLSRVDDADAILAHEIAHVTRGDWPALMLSRVAVILFWFNPLVWLLERALIQEAEEAADLEAVGRLEPVRYAESLVTCFRHAGRMPAPANSIAPGRGLSRRVAAILDGGRRNMPPGSMRAGVAMAVCVALAVPVAALKLIPPAAEPMPVPPQPFASAAAPDLPAPPVIPAARVSPDAPLAPEPPDAVLPAEAPEIVVIAQAPEPPRPPETPRAPAAPPMPPVPPVPPVPPIPPSTRATAVAVASASAQAAAAVSAASEAVIDVDTLIALHTHGVDADYIEQIAAIGQRYRALSARELTRMRALGISAAYIRSLADAGYDGLTSKQLVRMRALGVDADLARRARAGGARPTPEQLIKIRILNRM</sequence>
<feature type="region of interest" description="Disordered" evidence="1">
    <location>
        <begin position="396"/>
        <end position="416"/>
    </location>
</feature>
<dbReference type="AlphaFoldDB" id="A0A6J4TYF4"/>
<organism evidence="4">
    <name type="scientific">uncultured Sphingomonadaceae bacterium</name>
    <dbReference type="NCBI Taxonomy" id="169976"/>
    <lineage>
        <taxon>Bacteria</taxon>
        <taxon>Pseudomonadati</taxon>
        <taxon>Pseudomonadota</taxon>
        <taxon>Alphaproteobacteria</taxon>
        <taxon>Sphingomonadales</taxon>
        <taxon>Sphingomonadaceae</taxon>
        <taxon>environmental samples</taxon>
    </lineage>
</organism>
<keyword evidence="2" id="KW-0472">Membrane</keyword>
<dbReference type="PANTHER" id="PTHR34978:SF3">
    <property type="entry name" value="SLR0241 PROTEIN"/>
    <property type="match status" value="1"/>
</dbReference>
<evidence type="ECO:0000259" key="3">
    <source>
        <dbReference type="Pfam" id="PF05569"/>
    </source>
</evidence>
<keyword evidence="2" id="KW-1133">Transmembrane helix</keyword>